<evidence type="ECO:0000313" key="1">
    <source>
        <dbReference type="EMBL" id="QJW95245.1"/>
    </source>
</evidence>
<dbReference type="AlphaFoldDB" id="A0A6M5YMS3"/>
<evidence type="ECO:0000313" key="2">
    <source>
        <dbReference type="Proteomes" id="UP000503447"/>
    </source>
</evidence>
<name>A0A6M5YMS3_9BACT</name>
<accession>A0A6M5YMS3</accession>
<proteinExistence type="predicted"/>
<protein>
    <submittedName>
        <fullName evidence="1">Uncharacterized protein</fullName>
    </submittedName>
</protein>
<organism evidence="1 2">
    <name type="scientific">Frigoriglobus tundricola</name>
    <dbReference type="NCBI Taxonomy" id="2774151"/>
    <lineage>
        <taxon>Bacteria</taxon>
        <taxon>Pseudomonadati</taxon>
        <taxon>Planctomycetota</taxon>
        <taxon>Planctomycetia</taxon>
        <taxon>Gemmatales</taxon>
        <taxon>Gemmataceae</taxon>
        <taxon>Frigoriglobus</taxon>
    </lineage>
</organism>
<dbReference type="Proteomes" id="UP000503447">
    <property type="component" value="Chromosome"/>
</dbReference>
<sequence>MMPLCLVALCAVGADPEPYPYPSTAPLTPPYVAEKRYPFFLKPLEKRIRAKVADLALPGAGKPEPTGSYLWQPVYKEDHILRGPTRPYVPQPGDIVMSADGSVFWKAMHNLAGTSHPTHSMIVVALPDGKMGILEGGPHDTLKCRVLEALPHMASYEKEGRVWVRARACPLTPEQSARLTEFAMATNLREFAIWRLALQLTPFRPRGPLRTAFVGKPHGIDHNSYYCSELVCEACVYAGIMDPETTRPSATYPRDIFMDHSLNPYLNRHLKLAPAWDPPARWTSYPSAPTK</sequence>
<reference evidence="2" key="1">
    <citation type="submission" date="2020-05" db="EMBL/GenBank/DDBJ databases">
        <title>Frigoriglobus tundricola gen. nov., sp. nov., a psychrotolerant cellulolytic planctomycete of the family Gemmataceae with two divergent copies of 16S rRNA gene.</title>
        <authorList>
            <person name="Kulichevskaya I.S."/>
            <person name="Ivanova A.A."/>
            <person name="Naumoff D.G."/>
            <person name="Beletsky A.V."/>
            <person name="Rijpstra W.I.C."/>
            <person name="Sinninghe Damste J.S."/>
            <person name="Mardanov A.V."/>
            <person name="Ravin N.V."/>
            <person name="Dedysh S.N."/>
        </authorList>
    </citation>
    <scope>NUCLEOTIDE SEQUENCE [LARGE SCALE GENOMIC DNA]</scope>
    <source>
        <strain evidence="2">PL17</strain>
    </source>
</reference>
<dbReference type="KEGG" id="ftj:FTUN_2787"/>
<dbReference type="EMBL" id="CP053452">
    <property type="protein sequence ID" value="QJW95245.1"/>
    <property type="molecule type" value="Genomic_DNA"/>
</dbReference>
<dbReference type="SUPFAM" id="SSF54001">
    <property type="entry name" value="Cysteine proteinases"/>
    <property type="match status" value="1"/>
</dbReference>
<dbReference type="Gene3D" id="3.90.1720.10">
    <property type="entry name" value="endopeptidase domain like (from Nostoc punctiforme)"/>
    <property type="match status" value="1"/>
</dbReference>
<dbReference type="InterPro" id="IPR038765">
    <property type="entry name" value="Papain-like_cys_pep_sf"/>
</dbReference>
<dbReference type="RefSeq" id="WP_171471067.1">
    <property type="nucleotide sequence ID" value="NZ_CP053452.2"/>
</dbReference>
<keyword evidence="2" id="KW-1185">Reference proteome</keyword>
<gene>
    <name evidence="1" type="ORF">FTUN_2787</name>
</gene>